<sequence>MDDLTGGVDTGVSSACDDYRAGDGGAWRLVGQRRLEDTLNGSPIRLPGPAREVSTVVTDIETQTDEPALPVGSGGLVRDVSSCQDSSSEPRCDGGNWKPAASAASALANQTSAVVCL</sequence>
<protein>
    <submittedName>
        <fullName evidence="2">Uncharacterized protein</fullName>
    </submittedName>
</protein>
<dbReference type="Proteomes" id="UP000243799">
    <property type="component" value="Unassembled WGS sequence"/>
</dbReference>
<evidence type="ECO:0000313" key="3">
    <source>
        <dbReference type="Proteomes" id="UP000243799"/>
    </source>
</evidence>
<accession>A0A1I0ZZW3</accession>
<evidence type="ECO:0000313" key="2">
    <source>
        <dbReference type="EMBL" id="SFB31285.1"/>
    </source>
</evidence>
<name>A0A1I0ZZW3_9PSEU</name>
<dbReference type="STRING" id="490629.SAMN05216266_10858"/>
<organism evidence="2 3">
    <name type="scientific">Amycolatopsis marina</name>
    <dbReference type="NCBI Taxonomy" id="490629"/>
    <lineage>
        <taxon>Bacteria</taxon>
        <taxon>Bacillati</taxon>
        <taxon>Actinomycetota</taxon>
        <taxon>Actinomycetes</taxon>
        <taxon>Pseudonocardiales</taxon>
        <taxon>Pseudonocardiaceae</taxon>
        <taxon>Amycolatopsis</taxon>
    </lineage>
</organism>
<evidence type="ECO:0000256" key="1">
    <source>
        <dbReference type="SAM" id="MobiDB-lite"/>
    </source>
</evidence>
<dbReference type="EMBL" id="FOKG01000008">
    <property type="protein sequence ID" value="SFB31285.1"/>
    <property type="molecule type" value="Genomic_DNA"/>
</dbReference>
<proteinExistence type="predicted"/>
<feature type="region of interest" description="Disordered" evidence="1">
    <location>
        <begin position="65"/>
        <end position="95"/>
    </location>
</feature>
<reference evidence="3" key="1">
    <citation type="submission" date="2016-10" db="EMBL/GenBank/DDBJ databases">
        <authorList>
            <person name="Varghese N."/>
            <person name="Submissions S."/>
        </authorList>
    </citation>
    <scope>NUCLEOTIDE SEQUENCE [LARGE SCALE GENOMIC DNA]</scope>
    <source>
        <strain evidence="3">CGMCC 4.3568</strain>
    </source>
</reference>
<dbReference type="AlphaFoldDB" id="A0A1I0ZZW3"/>
<gene>
    <name evidence="2" type="ORF">SAMN05216266_10858</name>
</gene>
<keyword evidence="3" id="KW-1185">Reference proteome</keyword>